<dbReference type="SUPFAM" id="SSF52151">
    <property type="entry name" value="FabD/lysophospholipase-like"/>
    <property type="match status" value="1"/>
</dbReference>
<dbReference type="EMBL" id="JBHTJA010000209">
    <property type="protein sequence ID" value="MFD0906061.1"/>
    <property type="molecule type" value="Genomic_DNA"/>
</dbReference>
<feature type="non-terminal residue" evidence="5">
    <location>
        <position position="1"/>
    </location>
</feature>
<dbReference type="InterPro" id="IPR020843">
    <property type="entry name" value="ER"/>
</dbReference>
<dbReference type="InterPro" id="IPR042104">
    <property type="entry name" value="PKS_dehydratase_sf"/>
</dbReference>
<dbReference type="SUPFAM" id="SSF50129">
    <property type="entry name" value="GroES-like"/>
    <property type="match status" value="1"/>
</dbReference>
<dbReference type="InterPro" id="IPR050091">
    <property type="entry name" value="PKS_NRPS_Biosynth_Enz"/>
</dbReference>
<protein>
    <submittedName>
        <fullName evidence="5">SDR family NAD(P)-dependent oxidoreductase</fullName>
    </submittedName>
</protein>
<feature type="region of interest" description="N-terminal hotdog fold" evidence="3">
    <location>
        <begin position="423"/>
        <end position="547"/>
    </location>
</feature>
<feature type="active site" description="Proton acceptor; for dehydratase activity" evidence="3">
    <location>
        <position position="454"/>
    </location>
</feature>
<keyword evidence="2" id="KW-0012">Acyltransferase</keyword>
<dbReference type="Gene3D" id="3.40.50.720">
    <property type="entry name" value="NAD(P)-binding Rossmann-like Domain"/>
    <property type="match status" value="3"/>
</dbReference>
<dbReference type="SUPFAM" id="SSF55048">
    <property type="entry name" value="Probable ACP-binding domain of malonyl-CoA ACP transacylase"/>
    <property type="match status" value="1"/>
</dbReference>
<comment type="caution">
    <text evidence="5">The sequence shown here is derived from an EMBL/GenBank/DDBJ whole genome shotgun (WGS) entry which is preliminary data.</text>
</comment>
<evidence type="ECO:0000256" key="2">
    <source>
        <dbReference type="ARBA" id="ARBA00023315"/>
    </source>
</evidence>
<dbReference type="InterPro" id="IPR013968">
    <property type="entry name" value="PKS_KR"/>
</dbReference>
<accession>A0ABW3F4T9</accession>
<organism evidence="5 6">
    <name type="scientific">Actinomadura sediminis</name>
    <dbReference type="NCBI Taxonomy" id="1038904"/>
    <lineage>
        <taxon>Bacteria</taxon>
        <taxon>Bacillati</taxon>
        <taxon>Actinomycetota</taxon>
        <taxon>Actinomycetes</taxon>
        <taxon>Streptosporangiales</taxon>
        <taxon>Thermomonosporaceae</taxon>
        <taxon>Actinomadura</taxon>
    </lineage>
</organism>
<dbReference type="SMART" id="SM00822">
    <property type="entry name" value="PKS_KR"/>
    <property type="match status" value="1"/>
</dbReference>
<keyword evidence="1" id="KW-0808">Transferase</keyword>
<dbReference type="Gene3D" id="3.30.70.3290">
    <property type="match status" value="1"/>
</dbReference>
<dbReference type="CDD" id="cd08956">
    <property type="entry name" value="KR_3_FAS_SDR_x"/>
    <property type="match status" value="1"/>
</dbReference>
<dbReference type="SUPFAM" id="SSF51735">
    <property type="entry name" value="NAD(P)-binding Rossmann-fold domains"/>
    <property type="match status" value="3"/>
</dbReference>
<dbReference type="InterPro" id="IPR011032">
    <property type="entry name" value="GroES-like_sf"/>
</dbReference>
<dbReference type="InterPro" id="IPR016035">
    <property type="entry name" value="Acyl_Trfase/lysoPLipase"/>
</dbReference>
<dbReference type="Gene3D" id="3.90.180.10">
    <property type="entry name" value="Medium-chain alcohol dehydrogenases, catalytic domain"/>
    <property type="match status" value="1"/>
</dbReference>
<dbReference type="InterPro" id="IPR049551">
    <property type="entry name" value="PKS_DH_C"/>
</dbReference>
<dbReference type="PANTHER" id="PTHR43775">
    <property type="entry name" value="FATTY ACID SYNTHASE"/>
    <property type="match status" value="1"/>
</dbReference>
<dbReference type="SMART" id="SM00826">
    <property type="entry name" value="PKS_DH"/>
    <property type="match status" value="1"/>
</dbReference>
<dbReference type="InterPro" id="IPR055123">
    <property type="entry name" value="SpnB-like_Rossmann"/>
</dbReference>
<dbReference type="Pfam" id="PF13602">
    <property type="entry name" value="ADH_zinc_N_2"/>
    <property type="match status" value="1"/>
</dbReference>
<dbReference type="PANTHER" id="PTHR43775:SF51">
    <property type="entry name" value="INACTIVE PHENOLPHTHIOCEROL SYNTHESIS POLYKETIDE SYNTHASE TYPE I PKS1-RELATED"/>
    <property type="match status" value="1"/>
</dbReference>
<feature type="active site" description="Proton donor; for dehydratase activity" evidence="3">
    <location>
        <position position="629"/>
    </location>
</feature>
<dbReference type="Pfam" id="PF08659">
    <property type="entry name" value="KR"/>
    <property type="match status" value="1"/>
</dbReference>
<dbReference type="Pfam" id="PF08240">
    <property type="entry name" value="ADH_N"/>
    <property type="match status" value="1"/>
</dbReference>
<dbReference type="InterPro" id="IPR001227">
    <property type="entry name" value="Ac_transferase_dom_sf"/>
</dbReference>
<feature type="non-terminal residue" evidence="5">
    <location>
        <position position="1449"/>
    </location>
</feature>
<dbReference type="SMART" id="SM00829">
    <property type="entry name" value="PKS_ER"/>
    <property type="match status" value="1"/>
</dbReference>
<keyword evidence="6" id="KW-1185">Reference proteome</keyword>
<evidence type="ECO:0000256" key="3">
    <source>
        <dbReference type="PROSITE-ProRule" id="PRU01363"/>
    </source>
</evidence>
<dbReference type="InterPro" id="IPR016036">
    <property type="entry name" value="Malonyl_transacylase_ACP-bd"/>
</dbReference>
<dbReference type="InterPro" id="IPR014043">
    <property type="entry name" value="Acyl_transferase_dom"/>
</dbReference>
<name>A0ABW3F4T9_9ACTN</name>
<dbReference type="InterPro" id="IPR049552">
    <property type="entry name" value="PKS_DH_N"/>
</dbReference>
<dbReference type="Pfam" id="PF22953">
    <property type="entry name" value="SpnB_Rossmann"/>
    <property type="match status" value="1"/>
</dbReference>
<dbReference type="RefSeq" id="WP_378307577.1">
    <property type="nucleotide sequence ID" value="NZ_JBHTJA010000209.1"/>
</dbReference>
<evidence type="ECO:0000256" key="1">
    <source>
        <dbReference type="ARBA" id="ARBA00022679"/>
    </source>
</evidence>
<reference evidence="6" key="1">
    <citation type="journal article" date="2019" name="Int. J. Syst. Evol. Microbiol.">
        <title>The Global Catalogue of Microorganisms (GCM) 10K type strain sequencing project: providing services to taxonomists for standard genome sequencing and annotation.</title>
        <authorList>
            <consortium name="The Broad Institute Genomics Platform"/>
            <consortium name="The Broad Institute Genome Sequencing Center for Infectious Disease"/>
            <person name="Wu L."/>
            <person name="Ma J."/>
        </authorList>
    </citation>
    <scope>NUCLEOTIDE SEQUENCE [LARGE SCALE GENOMIC DNA]</scope>
    <source>
        <strain evidence="6">JCM 31202</strain>
    </source>
</reference>
<dbReference type="InterPro" id="IPR036291">
    <property type="entry name" value="NAD(P)-bd_dom_sf"/>
</dbReference>
<feature type="region of interest" description="C-terminal hotdog fold" evidence="3">
    <location>
        <begin position="564"/>
        <end position="705"/>
    </location>
</feature>
<gene>
    <name evidence="5" type="ORF">ACFQ11_37200</name>
</gene>
<sequence length="1449" mass="147888">AVSLARARPAFDRRAAVLGADDGDLAAALARLAAGEPGPETVTGGPAASGGTVFVFPGQGGQWAGMAADLLAWSPEFARIVGDCERALEPLVDWSLTGVLRGAPDAPPLDRVDVVQPALLAMMVALAGTWRAHGVEPDAVVGHSQGEIAAAHVAGALPLDDAMRIAAVRSRLVAQRLAGTGGMLSVALPAGRADERVRRWNGRLSVAALNGPAAVVVAGDPAALDELAESCAADGVRTRPIAVDYASHSAHVERIAGELVGELGPVAARTGDVGLLSTVTGDWADGADLDAPYWVRNLREPVRFEGAVRALAEAGHDAFVEVSPHPVLTGAVRDTVDDAGRRALVVGSVRRDDGGPRRFLTSLAEAWAGGVAVDWGTVLAAAGADSAPPVELPTYPFQRERYWLAPRAASGDAAGLGLAPADHPLLGAALPSPDGGAVLTGVLSLAAHPWLADHAVAGTPLLPGTALVELALRAGDEAGLGTLEELTLEAPLALPDEGAVRLQVRVEPPGGDGPDRRAVTIHSAPSPGGDGWTRHATGTLAPGQAAPGEGFSAELAAAWPPPDAEPVDVADGYRRLADRGYRYGPAFACLRRLWRRDGDAGTVMFAEIEPSADQREAAPGFGTHPALLDAALHAALLAADGPAEPILPFAWTDVRLHVAGPSTLRVRVTSTGPDTVSIAAVDGTGAPAVSVGSLRFRPVPLDRLPARSPAPADGALFAPDWEDAALPGAGADGAAPDVTVLPVAAAPPDPDPADVRAETGRVLAAVRDWLDADRPDGARLVVTTRGAAHDVAVPDPAGAAVWGLVRSAQTERPGALVLLDLDPAGPEPSAADVAALAATGEPQLALRDGRVLVPRLTRPEPPALEPPPGGPWRLDRTPGGTMADLHLRPCPEAGRPLGAGQVRLAVRAAGLNFRDVMLALGTHPDAAAALGVEGAGVVVETAPDVADLRPGDRVLGLFPGSFGPVAVADRTSLAPIPEGWTFAEAASVATVFLTAYHGLVDLAAVRPGDAVLVHAGAGGVGMAAVELARHLGAEVFATASPAKWGVLRDLGLDDDHIASSRTVGFRDRFLAVTGGRGVDVVLNSLTGDPVDASLDLLPRGGRFVELGKLDLRDPGPLAAAGVTYRWFDLTRLADAAAPEGDPGRLQEQLKEVLDLLARGALRRPPVRVTDVRRAPDAFRLLARAGHVGKVVLTVPRALDPGGTVLITGGTGGLGAETARHLVTAHGARNLLLASRRGAAAPGADDLAAELTGLGARVTVAACDVADRDALAGLLAAVPADAPLTGVVHAAGVTDDGVVGALDRDRLDAVMRPKADAARHLDELTRDADLAFFVLFSSVAGLAGFPAQANYAAANACLDALAVRRASLGLPATSLAWGLWELPGGMTAHLTGADLARMGRLGVAPLRTADGVALLDAALARDEAVLVPMRPAAAPDPEAVAPPLRGLVAR</sequence>
<evidence type="ECO:0000313" key="5">
    <source>
        <dbReference type="EMBL" id="MFD0906061.1"/>
    </source>
</evidence>
<evidence type="ECO:0000259" key="4">
    <source>
        <dbReference type="PROSITE" id="PS52019"/>
    </source>
</evidence>
<evidence type="ECO:0000313" key="6">
    <source>
        <dbReference type="Proteomes" id="UP001596972"/>
    </source>
</evidence>
<dbReference type="Pfam" id="PF00698">
    <property type="entry name" value="Acyl_transf_1"/>
    <property type="match status" value="1"/>
</dbReference>
<dbReference type="InterPro" id="IPR013154">
    <property type="entry name" value="ADH-like_N"/>
</dbReference>
<dbReference type="SMART" id="SM00827">
    <property type="entry name" value="PKS_AT"/>
    <property type="match status" value="1"/>
</dbReference>
<dbReference type="Proteomes" id="UP001596972">
    <property type="component" value="Unassembled WGS sequence"/>
</dbReference>
<proteinExistence type="predicted"/>
<feature type="domain" description="PKS/mFAS DH" evidence="4">
    <location>
        <begin position="423"/>
        <end position="705"/>
    </location>
</feature>
<dbReference type="PROSITE" id="PS52019">
    <property type="entry name" value="PKS_MFAS_DH"/>
    <property type="match status" value="1"/>
</dbReference>
<dbReference type="Gene3D" id="3.10.129.110">
    <property type="entry name" value="Polyketide synthase dehydratase"/>
    <property type="match status" value="1"/>
</dbReference>
<dbReference type="Pfam" id="PF14765">
    <property type="entry name" value="PS-DH"/>
    <property type="match status" value="1"/>
</dbReference>
<dbReference type="InterPro" id="IPR020807">
    <property type="entry name" value="PKS_DH"/>
</dbReference>
<dbReference type="InterPro" id="IPR049900">
    <property type="entry name" value="PKS_mFAS_DH"/>
</dbReference>
<dbReference type="Pfam" id="PF21089">
    <property type="entry name" value="PKS_DH_N"/>
    <property type="match status" value="1"/>
</dbReference>
<dbReference type="CDD" id="cd05195">
    <property type="entry name" value="enoyl_red"/>
    <property type="match status" value="1"/>
</dbReference>
<dbReference type="InterPro" id="IPR057326">
    <property type="entry name" value="KR_dom"/>
</dbReference>
<dbReference type="Gene3D" id="3.40.366.10">
    <property type="entry name" value="Malonyl-Coenzyme A Acyl Carrier Protein, domain 2"/>
    <property type="match status" value="1"/>
</dbReference>